<keyword evidence="3" id="KW-1185">Reference proteome</keyword>
<name>A0A8H5L6I2_9HYPO</name>
<dbReference type="EMBL" id="JAAOAS010000197">
    <property type="protein sequence ID" value="KAF5586242.1"/>
    <property type="molecule type" value="Genomic_DNA"/>
</dbReference>
<evidence type="ECO:0000256" key="1">
    <source>
        <dbReference type="SAM" id="MobiDB-lite"/>
    </source>
</evidence>
<protein>
    <submittedName>
        <fullName evidence="2">Uncharacterized protein</fullName>
    </submittedName>
</protein>
<sequence length="272" mass="31232">MTKISHLWIKVDGMQFSAATLRVYFNSGDWETVLFVLDKIDQCSHDICRFRGTNIDEVSTLEQKRWMTTLRVQCLKYLGRISESKTRIEELKNIVSRREELWTAQDRQNEQYQNLTALVERRMGTLSSSTRYSVGEYVFRPRTFHEAEVPRIQYPKGSSDLGTNLQAEQPRSVAQEAGDADSRLANPTTVGDSEENSSRHGVEEEDSDNLYFINKPWMKKVDELLDGLGGTRVKEYYDFQIPPGRIGGLFLYQSRVLMADAFLKALGVLQPD</sequence>
<comment type="caution">
    <text evidence="2">The sequence shown here is derived from an EMBL/GenBank/DDBJ whole genome shotgun (WGS) entry which is preliminary data.</text>
</comment>
<dbReference type="OrthoDB" id="5104862at2759"/>
<organism evidence="2 3">
    <name type="scientific">Fusarium pseudocircinatum</name>
    <dbReference type="NCBI Taxonomy" id="56676"/>
    <lineage>
        <taxon>Eukaryota</taxon>
        <taxon>Fungi</taxon>
        <taxon>Dikarya</taxon>
        <taxon>Ascomycota</taxon>
        <taxon>Pezizomycotina</taxon>
        <taxon>Sordariomycetes</taxon>
        <taxon>Hypocreomycetidae</taxon>
        <taxon>Hypocreales</taxon>
        <taxon>Nectriaceae</taxon>
        <taxon>Fusarium</taxon>
        <taxon>Fusarium fujikuroi species complex</taxon>
    </lineage>
</organism>
<feature type="compositionally biased region" description="Polar residues" evidence="1">
    <location>
        <begin position="160"/>
        <end position="169"/>
    </location>
</feature>
<reference evidence="2 3" key="1">
    <citation type="submission" date="2020-05" db="EMBL/GenBank/DDBJ databases">
        <title>Identification and distribution of gene clusters putatively required for synthesis of sphingolipid metabolism inhibitors in phylogenetically diverse species of the filamentous fungus Fusarium.</title>
        <authorList>
            <person name="Kim H.-S."/>
            <person name="Busman M."/>
            <person name="Brown D.W."/>
            <person name="Divon H."/>
            <person name="Uhlig S."/>
            <person name="Proctor R.H."/>
        </authorList>
    </citation>
    <scope>NUCLEOTIDE SEQUENCE [LARGE SCALE GENOMIC DNA]</scope>
    <source>
        <strain evidence="2 3">NRRL 36939</strain>
    </source>
</reference>
<feature type="region of interest" description="Disordered" evidence="1">
    <location>
        <begin position="150"/>
        <end position="205"/>
    </location>
</feature>
<accession>A0A8H5L6I2</accession>
<gene>
    <name evidence="2" type="ORF">FPCIR_7987</name>
</gene>
<proteinExistence type="predicted"/>
<evidence type="ECO:0000313" key="2">
    <source>
        <dbReference type="EMBL" id="KAF5586242.1"/>
    </source>
</evidence>
<evidence type="ECO:0000313" key="3">
    <source>
        <dbReference type="Proteomes" id="UP000546213"/>
    </source>
</evidence>
<dbReference type="AlphaFoldDB" id="A0A8H5L6I2"/>
<dbReference type="Proteomes" id="UP000546213">
    <property type="component" value="Unassembled WGS sequence"/>
</dbReference>